<gene>
    <name evidence="5" type="ORF">SAMN04487947_1014</name>
</gene>
<dbReference type="EMBL" id="FOYT01000001">
    <property type="protein sequence ID" value="SFR40553.1"/>
    <property type="molecule type" value="Genomic_DNA"/>
</dbReference>
<dbReference type="OrthoDB" id="210205at2157"/>
<feature type="compositionally biased region" description="Basic and acidic residues" evidence="3">
    <location>
        <begin position="176"/>
        <end position="197"/>
    </location>
</feature>
<accession>A0A1I6GEB6</accession>
<reference evidence="6" key="1">
    <citation type="submission" date="2016-10" db="EMBL/GenBank/DDBJ databases">
        <authorList>
            <person name="Varghese N."/>
            <person name="Submissions S."/>
        </authorList>
    </citation>
    <scope>NUCLEOTIDE SEQUENCE [LARGE SCALE GENOMIC DNA]</scope>
    <source>
        <strain evidence="6">CGMCC 1.7736</strain>
    </source>
</reference>
<protein>
    <submittedName>
        <fullName evidence="5">Molecular chaperone IbpA, HSP20 family</fullName>
    </submittedName>
</protein>
<evidence type="ECO:0000313" key="6">
    <source>
        <dbReference type="Proteomes" id="UP000198531"/>
    </source>
</evidence>
<dbReference type="Proteomes" id="UP000198531">
    <property type="component" value="Unassembled WGS sequence"/>
</dbReference>
<dbReference type="SUPFAM" id="SSF49764">
    <property type="entry name" value="HSP20-like chaperones"/>
    <property type="match status" value="1"/>
</dbReference>
<sequence length="211" mass="22528">MSGLKEFGESAARSVLERIGRGVSRVQERKPLPYDLLESDDAYLVVFDAPGVQRSDVQVRFLDGEVQVRIDRFRDFHEGFEMRFPGRGLSLDGSAELPDDAAVDARGATATLGANGTLRVEIPKDEQARNVEVTDEDETTDVGVEATGSATDIDATDSGVESTDSTDADEDAAGSEGEHDGHDEHGTAETDGEHDAADGEDDDGNDAGLDR</sequence>
<dbReference type="PROSITE" id="PS01031">
    <property type="entry name" value="SHSP"/>
    <property type="match status" value="1"/>
</dbReference>
<evidence type="ECO:0000256" key="1">
    <source>
        <dbReference type="PROSITE-ProRule" id="PRU00285"/>
    </source>
</evidence>
<dbReference type="AlphaFoldDB" id="A0A1I6GEB6"/>
<dbReference type="RefSeq" id="WP_089805167.1">
    <property type="nucleotide sequence ID" value="NZ_FOYT01000001.1"/>
</dbReference>
<keyword evidence="6" id="KW-1185">Reference proteome</keyword>
<dbReference type="CDD" id="cd06464">
    <property type="entry name" value="ACD_sHsps-like"/>
    <property type="match status" value="1"/>
</dbReference>
<comment type="similarity">
    <text evidence="1 2">Belongs to the small heat shock protein (HSP20) family.</text>
</comment>
<dbReference type="InterPro" id="IPR008978">
    <property type="entry name" value="HSP20-like_chaperone"/>
</dbReference>
<dbReference type="Pfam" id="PF00011">
    <property type="entry name" value="HSP20"/>
    <property type="match status" value="1"/>
</dbReference>
<dbReference type="Gene3D" id="2.60.40.790">
    <property type="match status" value="1"/>
</dbReference>
<evidence type="ECO:0000256" key="2">
    <source>
        <dbReference type="RuleBase" id="RU003616"/>
    </source>
</evidence>
<name>A0A1I6GEB6_9EURY</name>
<evidence type="ECO:0000313" key="5">
    <source>
        <dbReference type="EMBL" id="SFR40553.1"/>
    </source>
</evidence>
<feature type="region of interest" description="Disordered" evidence="3">
    <location>
        <begin position="124"/>
        <end position="211"/>
    </location>
</feature>
<organism evidence="5 6">
    <name type="scientific">Halogeometricum rufum</name>
    <dbReference type="NCBI Taxonomy" id="553469"/>
    <lineage>
        <taxon>Archaea</taxon>
        <taxon>Methanobacteriati</taxon>
        <taxon>Methanobacteriota</taxon>
        <taxon>Stenosarchaea group</taxon>
        <taxon>Halobacteria</taxon>
        <taxon>Halobacteriales</taxon>
        <taxon>Haloferacaceae</taxon>
        <taxon>Halogeometricum</taxon>
    </lineage>
</organism>
<feature type="domain" description="SHSP" evidence="4">
    <location>
        <begin position="23"/>
        <end position="145"/>
    </location>
</feature>
<proteinExistence type="inferred from homology"/>
<feature type="compositionally biased region" description="Acidic residues" evidence="3">
    <location>
        <begin position="164"/>
        <end position="173"/>
    </location>
</feature>
<dbReference type="InterPro" id="IPR002068">
    <property type="entry name" value="A-crystallin/Hsp20_dom"/>
</dbReference>
<evidence type="ECO:0000259" key="4">
    <source>
        <dbReference type="PROSITE" id="PS01031"/>
    </source>
</evidence>
<evidence type="ECO:0000256" key="3">
    <source>
        <dbReference type="SAM" id="MobiDB-lite"/>
    </source>
</evidence>
<dbReference type="STRING" id="553469.SAMN04487947_1014"/>